<dbReference type="AlphaFoldDB" id="A0A9X0YWC8"/>
<dbReference type="PROSITE" id="PS51257">
    <property type="entry name" value="PROKAR_LIPOPROTEIN"/>
    <property type="match status" value="1"/>
</dbReference>
<protein>
    <submittedName>
        <fullName evidence="2">Tfp pilus assembly protein PilP</fullName>
    </submittedName>
</protein>
<organism evidence="2 3">
    <name type="scientific">Oceanobacillus polygoni</name>
    <dbReference type="NCBI Taxonomy" id="1235259"/>
    <lineage>
        <taxon>Bacteria</taxon>
        <taxon>Bacillati</taxon>
        <taxon>Bacillota</taxon>
        <taxon>Bacilli</taxon>
        <taxon>Bacillales</taxon>
        <taxon>Bacillaceae</taxon>
        <taxon>Oceanobacillus</taxon>
    </lineage>
</organism>
<comment type="caution">
    <text evidence="2">The sequence shown here is derived from an EMBL/GenBank/DDBJ whole genome shotgun (WGS) entry which is preliminary data.</text>
</comment>
<sequence length="115" mass="13549">MYKKFTFYLFVCFLLMVGCSSSNDVENDTNGLTAYLQESIEYYDRVIIEKETLSEKEQKTYNDSFRSFQPELESMFENMLSEEEKDVIRRLAAPKGPEAYEQAREEAIEMFSLDD</sequence>
<dbReference type="Proteomes" id="UP001138793">
    <property type="component" value="Unassembled WGS sequence"/>
</dbReference>
<feature type="signal peptide" evidence="1">
    <location>
        <begin position="1"/>
        <end position="24"/>
    </location>
</feature>
<keyword evidence="1" id="KW-0732">Signal</keyword>
<evidence type="ECO:0000313" key="2">
    <source>
        <dbReference type="EMBL" id="MBP2080012.1"/>
    </source>
</evidence>
<reference evidence="2" key="1">
    <citation type="submission" date="2021-03" db="EMBL/GenBank/DDBJ databases">
        <title>Genomic Encyclopedia of Type Strains, Phase IV (KMG-IV): sequencing the most valuable type-strain genomes for metagenomic binning, comparative biology and taxonomic classification.</title>
        <authorList>
            <person name="Goeker M."/>
        </authorList>
    </citation>
    <scope>NUCLEOTIDE SEQUENCE</scope>
    <source>
        <strain evidence="2">DSM 107338</strain>
    </source>
</reference>
<name>A0A9X0YWC8_9BACI</name>
<feature type="chain" id="PRO_5040906309" evidence="1">
    <location>
        <begin position="25"/>
        <end position="115"/>
    </location>
</feature>
<evidence type="ECO:0000256" key="1">
    <source>
        <dbReference type="SAM" id="SignalP"/>
    </source>
</evidence>
<dbReference type="EMBL" id="JAGGMB010000025">
    <property type="protein sequence ID" value="MBP2080012.1"/>
    <property type="molecule type" value="Genomic_DNA"/>
</dbReference>
<evidence type="ECO:0000313" key="3">
    <source>
        <dbReference type="Proteomes" id="UP001138793"/>
    </source>
</evidence>
<proteinExistence type="predicted"/>
<accession>A0A9X0YWC8</accession>
<gene>
    <name evidence="2" type="ORF">J2Z64_004324</name>
</gene>
<dbReference type="RefSeq" id="WP_149473626.1">
    <property type="nucleotide sequence ID" value="NZ_JAGGMB010000025.1"/>
</dbReference>
<keyword evidence="3" id="KW-1185">Reference proteome</keyword>